<dbReference type="RefSeq" id="WP_416207128.1">
    <property type="nucleotide sequence ID" value="NZ_JBBKTX010000026.1"/>
</dbReference>
<keyword evidence="1" id="KW-0732">Signal</keyword>
<reference evidence="3 4" key="1">
    <citation type="submission" date="2024-03" db="EMBL/GenBank/DDBJ databases">
        <title>High-quality draft genome sequence of Oceanobacter sp. wDCs-4.</title>
        <authorList>
            <person name="Dong C."/>
        </authorList>
    </citation>
    <scope>NUCLEOTIDE SEQUENCE [LARGE SCALE GENOMIC DNA]</scope>
    <source>
        <strain evidence="4">wDCs-4</strain>
    </source>
</reference>
<evidence type="ECO:0000259" key="2">
    <source>
        <dbReference type="PROSITE" id="PS51752"/>
    </source>
</evidence>
<evidence type="ECO:0000313" key="3">
    <source>
        <dbReference type="EMBL" id="MFK4754194.1"/>
    </source>
</evidence>
<dbReference type="Pfam" id="PF01419">
    <property type="entry name" value="Jacalin"/>
    <property type="match status" value="1"/>
</dbReference>
<dbReference type="InterPro" id="IPR036691">
    <property type="entry name" value="Endo/exonu/phosph_ase_sf"/>
</dbReference>
<protein>
    <submittedName>
        <fullName evidence="3">Jacalin-like lectin</fullName>
    </submittedName>
</protein>
<gene>
    <name evidence="3" type="ORF">WG929_17415</name>
</gene>
<dbReference type="InterPro" id="IPR038772">
    <property type="entry name" value="Sph/SMPD2-like"/>
</dbReference>
<dbReference type="PROSITE" id="PS51752">
    <property type="entry name" value="JACALIN_LECTIN"/>
    <property type="match status" value="1"/>
</dbReference>
<dbReference type="Pfam" id="PF22669">
    <property type="entry name" value="Exo_endo_phos2"/>
    <property type="match status" value="1"/>
</dbReference>
<dbReference type="SUPFAM" id="SSF51101">
    <property type="entry name" value="Mannose-binding lectins"/>
    <property type="match status" value="1"/>
</dbReference>
<organism evidence="3 4">
    <name type="scientific">Oceanobacter antarcticus</name>
    <dbReference type="NCBI Taxonomy" id="3133425"/>
    <lineage>
        <taxon>Bacteria</taxon>
        <taxon>Pseudomonadati</taxon>
        <taxon>Pseudomonadota</taxon>
        <taxon>Gammaproteobacteria</taxon>
        <taxon>Oceanospirillales</taxon>
        <taxon>Oceanospirillaceae</taxon>
        <taxon>Oceanobacter</taxon>
    </lineage>
</organism>
<dbReference type="Gene3D" id="3.60.10.10">
    <property type="entry name" value="Endonuclease/exonuclease/phosphatase"/>
    <property type="match status" value="1"/>
</dbReference>
<feature type="domain" description="Jacalin-type lectin" evidence="2">
    <location>
        <begin position="296"/>
        <end position="435"/>
    </location>
</feature>
<dbReference type="EMBL" id="JBBKTX010000026">
    <property type="protein sequence ID" value="MFK4754194.1"/>
    <property type="molecule type" value="Genomic_DNA"/>
</dbReference>
<name>A0ABW8NMR1_9GAMM</name>
<dbReference type="InterPro" id="IPR000300">
    <property type="entry name" value="IPPc"/>
</dbReference>
<evidence type="ECO:0000313" key="4">
    <source>
        <dbReference type="Proteomes" id="UP001620597"/>
    </source>
</evidence>
<dbReference type="PANTHER" id="PTHR16320">
    <property type="entry name" value="SPHINGOMYELINASE FAMILY MEMBER"/>
    <property type="match status" value="1"/>
</dbReference>
<dbReference type="Proteomes" id="UP001620597">
    <property type="component" value="Unassembled WGS sequence"/>
</dbReference>
<dbReference type="SUPFAM" id="SSF56219">
    <property type="entry name" value="DNase I-like"/>
    <property type="match status" value="1"/>
</dbReference>
<sequence length="436" mass="47353">MTALKHIVRHLAALVPLCLLHTPVQADAGTFSTLTYNVAGLLEVFSSADSDRQAATEQISCYVNEFDIVNVQEDFNYHAALYDTCDDHAHRSATTGGMGVGSGLNSMSRFAYTDWDRVSWDACNGVDCLTPKGFTLARTRLAEGVYVDIYNLHTQAQTEEADLVARRADMLQLINYIETHSAANAVIVMGDTNTRYTRSGDNMWEFLNRGFSDAWVDLIRSGDTPEAGIDALVCDPKITSANCEIVDKIVYRGNAFIQLDATLYDVRQDDLTYDGLKLSDHPPVQTNFSWSTASNLQMSDFWGGPHGSGFNDVAVLPANPVVSRVTLRAGSRIDNIGLSLSQGNVLSHGGNGGSESSLTLNSGEYLTALKVCSGQKNDQTRIFYARFTTSQNRTLTGGSSTSSCTTFNAPAGWQIVGFKGRAGDELDKIGVIYAPQ</sequence>
<dbReference type="InterPro" id="IPR036404">
    <property type="entry name" value="Jacalin-like_lectin_dom_sf"/>
</dbReference>
<dbReference type="InterPro" id="IPR001229">
    <property type="entry name" value="Jacalin-like_lectin_dom"/>
</dbReference>
<proteinExistence type="predicted"/>
<feature type="signal peptide" evidence="1">
    <location>
        <begin position="1"/>
        <end position="26"/>
    </location>
</feature>
<evidence type="ECO:0000256" key="1">
    <source>
        <dbReference type="SAM" id="SignalP"/>
    </source>
</evidence>
<accession>A0ABW8NMR1</accession>
<dbReference type="CDD" id="cd09615">
    <property type="entry name" value="Jacalin_EEP"/>
    <property type="match status" value="1"/>
</dbReference>
<keyword evidence="4" id="KW-1185">Reference proteome</keyword>
<comment type="caution">
    <text evidence="3">The sequence shown here is derived from an EMBL/GenBank/DDBJ whole genome shotgun (WGS) entry which is preliminary data.</text>
</comment>
<dbReference type="SMART" id="SM00915">
    <property type="entry name" value="Jacalin"/>
    <property type="match status" value="1"/>
</dbReference>
<dbReference type="PANTHER" id="PTHR16320:SF1">
    <property type="entry name" value="SPHINGOMYELINASE DDB_G0288017"/>
    <property type="match status" value="1"/>
</dbReference>
<feature type="chain" id="PRO_5046049058" evidence="1">
    <location>
        <begin position="27"/>
        <end position="436"/>
    </location>
</feature>
<dbReference type="Gene3D" id="2.100.10.30">
    <property type="entry name" value="Jacalin-like lectin domain"/>
    <property type="match status" value="1"/>
</dbReference>